<evidence type="ECO:0000256" key="6">
    <source>
        <dbReference type="ARBA" id="ARBA00023136"/>
    </source>
</evidence>
<keyword evidence="9" id="KW-1185">Reference proteome</keyword>
<accession>A0A6I6LBL8</accession>
<evidence type="ECO:0000256" key="7">
    <source>
        <dbReference type="SAM" id="Phobius"/>
    </source>
</evidence>
<feature type="transmembrane region" description="Helical" evidence="7">
    <location>
        <begin position="396"/>
        <end position="415"/>
    </location>
</feature>
<dbReference type="Pfam" id="PF01554">
    <property type="entry name" value="MatE"/>
    <property type="match status" value="2"/>
</dbReference>
<evidence type="ECO:0000313" key="8">
    <source>
        <dbReference type="EMBL" id="QGY81487.1"/>
    </source>
</evidence>
<dbReference type="Proteomes" id="UP000428803">
    <property type="component" value="Chromosome"/>
</dbReference>
<evidence type="ECO:0000256" key="5">
    <source>
        <dbReference type="ARBA" id="ARBA00022989"/>
    </source>
</evidence>
<dbReference type="PANTHER" id="PTHR43549">
    <property type="entry name" value="MULTIDRUG RESISTANCE PROTEIN YPNP-RELATED"/>
    <property type="match status" value="1"/>
</dbReference>
<dbReference type="PANTHER" id="PTHR43549:SF3">
    <property type="entry name" value="MULTIDRUG RESISTANCE PROTEIN YPNP-RELATED"/>
    <property type="match status" value="1"/>
</dbReference>
<feature type="transmembrane region" description="Helical" evidence="7">
    <location>
        <begin position="427"/>
        <end position="448"/>
    </location>
</feature>
<feature type="transmembrane region" description="Helical" evidence="7">
    <location>
        <begin position="253"/>
        <end position="273"/>
    </location>
</feature>
<keyword evidence="6 7" id="KW-0472">Membrane</keyword>
<dbReference type="RefSeq" id="WP_158901713.1">
    <property type="nucleotide sequence ID" value="NZ_CP035733.1"/>
</dbReference>
<dbReference type="InterPro" id="IPR048279">
    <property type="entry name" value="MdtK-like"/>
</dbReference>
<keyword evidence="3" id="KW-1003">Cell membrane</keyword>
<evidence type="ECO:0000256" key="2">
    <source>
        <dbReference type="ARBA" id="ARBA00022448"/>
    </source>
</evidence>
<gene>
    <name evidence="8" type="ORF">EUU25_13235</name>
</gene>
<keyword evidence="4 7" id="KW-0812">Transmembrane</keyword>
<sequence length="468" mass="49524">MTAPAHQRDLTVGPVAKTLFLFALPSLGVNILQSLNNSVNSIWIGQFLGEEALAASANAGLIMFLMFSALFGFSMATTILIGQNMGRRDVESVRRVMGTATGIFFVSGAVTAALGWIFAPQMLRLMATPEGAYPFALAYLRVMFLSMPTSFVMILISSSLRGVGDSVTPFWNTVLNVGLDIVLNPVFILGLGPIPAMGIAGSALATLIASIISLALLIRKIYAKDLTIRLRGAELKWVRPDPRFLKPIARMGLPMGLSMIIMSGSALVMIGLVNREGVDTTAAFGVMNQLWSYVQMPAVAVGSAVSAMVAQNIGANNWARVDRAVWSGIVINLIMSGILVLLTTVFAAPLLGLFLPDGSPAIAIAIAIHINHIIGWSFILMGVSVVVTFAVRANGAVLAPLLILIFAAIVVRFLVGFGLLDRFGADAIWAAFIATSIASGILSIAYYLHGGWRKAKAMPFASAAAAAE</sequence>
<name>A0A6I6LBL8_9SPHN</name>
<evidence type="ECO:0000256" key="4">
    <source>
        <dbReference type="ARBA" id="ARBA00022692"/>
    </source>
</evidence>
<dbReference type="GO" id="GO:0015297">
    <property type="term" value="F:antiporter activity"/>
    <property type="evidence" value="ECO:0007669"/>
    <property type="project" value="InterPro"/>
</dbReference>
<reference evidence="9" key="1">
    <citation type="submission" date="2019-01" db="EMBL/GenBank/DDBJ databases">
        <title>Sphingorhabdus lacus sp.nov., isolated from an oligotrophic freshwater lake.</title>
        <authorList>
            <person name="Park M."/>
        </authorList>
    </citation>
    <scope>NUCLEOTIDE SEQUENCE [LARGE SCALE GENOMIC DNA]</scope>
    <source>
        <strain evidence="9">IMCC1753</strain>
    </source>
</reference>
<dbReference type="PIRSF" id="PIRSF006603">
    <property type="entry name" value="DinF"/>
    <property type="match status" value="1"/>
</dbReference>
<dbReference type="InterPro" id="IPR052031">
    <property type="entry name" value="Membrane_Transporter-Flippase"/>
</dbReference>
<keyword evidence="5 7" id="KW-1133">Transmembrane helix</keyword>
<feature type="transmembrane region" description="Helical" evidence="7">
    <location>
        <begin position="96"/>
        <end position="118"/>
    </location>
</feature>
<keyword evidence="2" id="KW-0813">Transport</keyword>
<dbReference type="NCBIfam" id="TIGR00797">
    <property type="entry name" value="matE"/>
    <property type="match status" value="1"/>
</dbReference>
<feature type="transmembrane region" description="Helical" evidence="7">
    <location>
        <begin position="293"/>
        <end position="313"/>
    </location>
</feature>
<dbReference type="CDD" id="cd13138">
    <property type="entry name" value="MATE_yoeA_like"/>
    <property type="match status" value="1"/>
</dbReference>
<feature type="transmembrane region" description="Helical" evidence="7">
    <location>
        <begin position="325"/>
        <end position="355"/>
    </location>
</feature>
<feature type="transmembrane region" description="Helical" evidence="7">
    <location>
        <begin position="170"/>
        <end position="191"/>
    </location>
</feature>
<evidence type="ECO:0000256" key="1">
    <source>
        <dbReference type="ARBA" id="ARBA00004429"/>
    </source>
</evidence>
<dbReference type="InterPro" id="IPR002528">
    <property type="entry name" value="MATE_fam"/>
</dbReference>
<evidence type="ECO:0000313" key="9">
    <source>
        <dbReference type="Proteomes" id="UP000428803"/>
    </source>
</evidence>
<comment type="subcellular location">
    <subcellularLocation>
        <location evidence="1">Cell inner membrane</location>
        <topology evidence="1">Multi-pass membrane protein</topology>
    </subcellularLocation>
</comment>
<feature type="transmembrane region" description="Helical" evidence="7">
    <location>
        <begin position="361"/>
        <end position="389"/>
    </location>
</feature>
<organism evidence="8 9">
    <name type="scientific">Sphingorhabdus lacus</name>
    <dbReference type="NCBI Taxonomy" id="392610"/>
    <lineage>
        <taxon>Bacteria</taxon>
        <taxon>Pseudomonadati</taxon>
        <taxon>Pseudomonadota</taxon>
        <taxon>Alphaproteobacteria</taxon>
        <taxon>Sphingomonadales</taxon>
        <taxon>Sphingomonadaceae</taxon>
        <taxon>Sphingorhabdus</taxon>
    </lineage>
</organism>
<dbReference type="OrthoDB" id="9806302at2"/>
<dbReference type="KEGG" id="slaa:EUU25_13235"/>
<dbReference type="AlphaFoldDB" id="A0A6I6LBL8"/>
<feature type="transmembrane region" description="Helical" evidence="7">
    <location>
        <begin position="12"/>
        <end position="32"/>
    </location>
</feature>
<feature type="transmembrane region" description="Helical" evidence="7">
    <location>
        <begin position="52"/>
        <end position="75"/>
    </location>
</feature>
<dbReference type="GO" id="GO:0005886">
    <property type="term" value="C:plasma membrane"/>
    <property type="evidence" value="ECO:0007669"/>
    <property type="project" value="UniProtKB-SubCell"/>
</dbReference>
<feature type="transmembrane region" description="Helical" evidence="7">
    <location>
        <begin position="197"/>
        <end position="218"/>
    </location>
</feature>
<evidence type="ECO:0000256" key="3">
    <source>
        <dbReference type="ARBA" id="ARBA00022475"/>
    </source>
</evidence>
<proteinExistence type="predicted"/>
<dbReference type="GO" id="GO:0042910">
    <property type="term" value="F:xenobiotic transmembrane transporter activity"/>
    <property type="evidence" value="ECO:0007669"/>
    <property type="project" value="InterPro"/>
</dbReference>
<protein>
    <submittedName>
        <fullName evidence="8">MATE family efflux transporter</fullName>
    </submittedName>
</protein>
<dbReference type="EMBL" id="CP035733">
    <property type="protein sequence ID" value="QGY81487.1"/>
    <property type="molecule type" value="Genomic_DNA"/>
</dbReference>
<feature type="transmembrane region" description="Helical" evidence="7">
    <location>
        <begin position="138"/>
        <end position="158"/>
    </location>
</feature>